<dbReference type="PANTHER" id="PTHR40044">
    <property type="entry name" value="INTEGRAL MEMBRANE PROTEIN-RELATED"/>
    <property type="match status" value="1"/>
</dbReference>
<protein>
    <submittedName>
        <fullName evidence="2">Citrulline cluster-linked protein</fullName>
    </submittedName>
</protein>
<dbReference type="Pfam" id="PF06177">
    <property type="entry name" value="QueT"/>
    <property type="match status" value="1"/>
</dbReference>
<keyword evidence="1" id="KW-0472">Membrane</keyword>
<keyword evidence="1" id="KW-0812">Transmembrane</keyword>
<evidence type="ECO:0000313" key="3">
    <source>
        <dbReference type="Proteomes" id="UP000195305"/>
    </source>
</evidence>
<gene>
    <name evidence="2" type="ORF">B5E75_11910</name>
</gene>
<name>A0A1Y4SSF5_9FIRM</name>
<dbReference type="OrthoDB" id="9786793at2"/>
<dbReference type="InterPro" id="IPR010387">
    <property type="entry name" value="QueT"/>
</dbReference>
<dbReference type="RefSeq" id="WP_087359508.1">
    <property type="nucleotide sequence ID" value="NZ_NFLJ01000040.1"/>
</dbReference>
<evidence type="ECO:0000256" key="1">
    <source>
        <dbReference type="SAM" id="Phobius"/>
    </source>
</evidence>
<proteinExistence type="predicted"/>
<dbReference type="PIRSF" id="PIRSF031501">
    <property type="entry name" value="QueT"/>
    <property type="match status" value="1"/>
</dbReference>
<keyword evidence="1" id="KW-1133">Transmembrane helix</keyword>
<comment type="caution">
    <text evidence="2">The sequence shown here is derived from an EMBL/GenBank/DDBJ whole genome shotgun (WGS) entry which is preliminary data.</text>
</comment>
<accession>A0A1Y4SSF5</accession>
<feature type="transmembrane region" description="Helical" evidence="1">
    <location>
        <begin position="55"/>
        <end position="81"/>
    </location>
</feature>
<dbReference type="EMBL" id="NFLJ01000040">
    <property type="protein sequence ID" value="OUQ32855.1"/>
    <property type="molecule type" value="Genomic_DNA"/>
</dbReference>
<dbReference type="PANTHER" id="PTHR40044:SF1">
    <property type="entry name" value="INTEGRAL MEMBRANE PROTEIN"/>
    <property type="match status" value="1"/>
</dbReference>
<feature type="transmembrane region" description="Helical" evidence="1">
    <location>
        <begin position="120"/>
        <end position="145"/>
    </location>
</feature>
<dbReference type="AlphaFoldDB" id="A0A1Y4SSF5"/>
<reference evidence="2 3" key="1">
    <citation type="journal article" date="2018" name="BMC Genomics">
        <title>Whole genome sequencing and function prediction of 133 gut anaerobes isolated from chicken caecum in pure cultures.</title>
        <authorList>
            <person name="Medvecky M."/>
            <person name="Cejkova D."/>
            <person name="Polansky O."/>
            <person name="Karasova D."/>
            <person name="Kubasova T."/>
            <person name="Cizek A."/>
            <person name="Rychlik I."/>
        </authorList>
    </citation>
    <scope>NUCLEOTIDE SEQUENCE [LARGE SCALE GENOMIC DNA]</scope>
    <source>
        <strain evidence="2 3">An13</strain>
    </source>
</reference>
<evidence type="ECO:0000313" key="2">
    <source>
        <dbReference type="EMBL" id="OUQ32855.1"/>
    </source>
</evidence>
<keyword evidence="3" id="KW-1185">Reference proteome</keyword>
<feature type="transmembrane region" description="Helical" evidence="1">
    <location>
        <begin position="93"/>
        <end position="114"/>
    </location>
</feature>
<dbReference type="Proteomes" id="UP000195305">
    <property type="component" value="Unassembled WGS sequence"/>
</dbReference>
<organism evidence="2 3">
    <name type="scientific">Massilimicrobiota timonensis</name>
    <dbReference type="NCBI Taxonomy" id="1776392"/>
    <lineage>
        <taxon>Bacteria</taxon>
        <taxon>Bacillati</taxon>
        <taxon>Bacillota</taxon>
        <taxon>Erysipelotrichia</taxon>
        <taxon>Erysipelotrichales</taxon>
        <taxon>Erysipelotrichaceae</taxon>
        <taxon>Massilimicrobiota</taxon>
    </lineage>
</organism>
<sequence>MNVKIRTILMNAMLTCIYAVLTFICAPFSYGAIQFRLAEILMFLAFYNRRFIPGLVIGCLLANAFSPMGIYDVIFGTSATLLTCLSFTRISHLWMGVCLGALFNGIIVGAELYFLLDLPFLLNAGYVFIGEVIVLMIGAGVFKVLEKNQVFMKIYMN</sequence>